<feature type="coiled-coil region" evidence="1">
    <location>
        <begin position="115"/>
        <end position="156"/>
    </location>
</feature>
<protein>
    <recommendedName>
        <fullName evidence="4">BZIP domain-containing protein</fullName>
    </recommendedName>
</protein>
<dbReference type="EMBL" id="CP102845">
    <property type="protein sequence ID" value="UVF20557.1"/>
    <property type="molecule type" value="Genomic_DNA"/>
</dbReference>
<accession>A0ABY5RXQ7</accession>
<evidence type="ECO:0008006" key="4">
    <source>
        <dbReference type="Google" id="ProtNLM"/>
    </source>
</evidence>
<evidence type="ECO:0000313" key="2">
    <source>
        <dbReference type="EMBL" id="UVF20557.1"/>
    </source>
</evidence>
<evidence type="ECO:0000256" key="1">
    <source>
        <dbReference type="SAM" id="Coils"/>
    </source>
</evidence>
<reference evidence="2" key="1">
    <citation type="submission" date="2022-08" db="EMBL/GenBank/DDBJ databases">
        <title>Microvirga terrae sp. nov., isolated from soil.</title>
        <authorList>
            <person name="Kim K.H."/>
            <person name="Seo Y.L."/>
            <person name="Kim J.M."/>
            <person name="Lee J.K."/>
            <person name="Han D.M."/>
            <person name="Jeon C.O."/>
        </authorList>
    </citation>
    <scope>NUCLEOTIDE SEQUENCE</scope>
    <source>
        <strain evidence="2">R24</strain>
    </source>
</reference>
<sequence length="166" mass="19096">MAQNQEPQERIRPARSALEAKVTLLEEWIANESIPPDAPVLATIKDVQQWSDPARVLTTWTSYSIAAPGGPNADLRLRLDHALKGLQRMREGKSAQQRKPRRGRTISQIQVSQERDRLAQQNVELLAERDALNSEVKRLRHLLQEKNNQHRELLTKFEKVVPFGRR</sequence>
<proteinExistence type="predicted"/>
<organism evidence="2 3">
    <name type="scientific">Microvirga terrae</name>
    <dbReference type="NCBI Taxonomy" id="2740529"/>
    <lineage>
        <taxon>Bacteria</taxon>
        <taxon>Pseudomonadati</taxon>
        <taxon>Pseudomonadota</taxon>
        <taxon>Alphaproteobacteria</taxon>
        <taxon>Hyphomicrobiales</taxon>
        <taxon>Methylobacteriaceae</taxon>
        <taxon>Microvirga</taxon>
    </lineage>
</organism>
<dbReference type="Proteomes" id="UP001017257">
    <property type="component" value="Chromosome"/>
</dbReference>
<name>A0ABY5RXQ7_9HYPH</name>
<keyword evidence="3" id="KW-1185">Reference proteome</keyword>
<dbReference type="RefSeq" id="WP_173948489.1">
    <property type="nucleotide sequence ID" value="NZ_CP102845.1"/>
</dbReference>
<evidence type="ECO:0000313" key="3">
    <source>
        <dbReference type="Proteomes" id="UP001017257"/>
    </source>
</evidence>
<keyword evidence="1" id="KW-0175">Coiled coil</keyword>
<gene>
    <name evidence="2" type="ORF">HPT29_005330</name>
</gene>